<name>A0A542XK59_SALAC</name>
<feature type="region of interest" description="Disordered" evidence="1">
    <location>
        <begin position="21"/>
        <end position="48"/>
    </location>
</feature>
<dbReference type="Proteomes" id="UP000315983">
    <property type="component" value="Unassembled WGS sequence"/>
</dbReference>
<dbReference type="EMBL" id="VFOL01000001">
    <property type="protein sequence ID" value="TQL36245.1"/>
    <property type="molecule type" value="Genomic_DNA"/>
</dbReference>
<feature type="compositionally biased region" description="Low complexity" evidence="1">
    <location>
        <begin position="136"/>
        <end position="153"/>
    </location>
</feature>
<evidence type="ECO:0000313" key="3">
    <source>
        <dbReference type="Proteomes" id="UP000315983"/>
    </source>
</evidence>
<protein>
    <submittedName>
        <fullName evidence="2">Uncharacterized protein</fullName>
    </submittedName>
</protein>
<evidence type="ECO:0000256" key="1">
    <source>
        <dbReference type="SAM" id="MobiDB-lite"/>
    </source>
</evidence>
<evidence type="ECO:0000313" key="2">
    <source>
        <dbReference type="EMBL" id="TQL36245.1"/>
    </source>
</evidence>
<reference evidence="2 3" key="1">
    <citation type="submission" date="2019-06" db="EMBL/GenBank/DDBJ databases">
        <title>Sequencing the genomes of 1000 actinobacteria strains.</title>
        <authorList>
            <person name="Klenk H.-P."/>
        </authorList>
    </citation>
    <scope>NUCLEOTIDE SEQUENCE [LARGE SCALE GENOMIC DNA]</scope>
    <source>
        <strain evidence="2 3">DSM 44819</strain>
    </source>
</reference>
<gene>
    <name evidence="2" type="ORF">FB564_1331</name>
</gene>
<dbReference type="AlphaFoldDB" id="A0A542XK59"/>
<organism evidence="2 3">
    <name type="scientific">Salinispora arenicola</name>
    <dbReference type="NCBI Taxonomy" id="168697"/>
    <lineage>
        <taxon>Bacteria</taxon>
        <taxon>Bacillati</taxon>
        <taxon>Actinomycetota</taxon>
        <taxon>Actinomycetes</taxon>
        <taxon>Micromonosporales</taxon>
        <taxon>Micromonosporaceae</taxon>
        <taxon>Salinispora</taxon>
    </lineage>
</organism>
<feature type="region of interest" description="Disordered" evidence="1">
    <location>
        <begin position="64"/>
        <end position="155"/>
    </location>
</feature>
<comment type="caution">
    <text evidence="2">The sequence shown here is derived from an EMBL/GenBank/DDBJ whole genome shotgun (WGS) entry which is preliminary data.</text>
</comment>
<accession>A0A542XK59</accession>
<sequence>MGAIAIDRVPKTDSVTVYHAVPRAGSPAGPGSTHGPPASDRPVSFDAGPGRARIRFCAVASSRGSHVERDRVPAPTEGCQRHGCSPEQGASRSFGRARDARRARPRFGEPTLPGLPDCRTVLTGQCGGEPPGRAGPPGARSSAAGATPRRATALVRPTPARSTAFGTTAHVGLALAVRLGGELMRLSFDPEDPPEDPPAECVSPTVWRLSYRLHRCHQLAYAGCCACGDQFPCPARRLVERGFLAALGVNTEAGPSDLLDRLTQEET</sequence>
<proteinExistence type="predicted"/>